<feature type="transmembrane region" description="Helical" evidence="1">
    <location>
        <begin position="15"/>
        <end position="34"/>
    </location>
</feature>
<protein>
    <submittedName>
        <fullName evidence="3">SH3 domain-containing protein</fullName>
    </submittedName>
</protein>
<organism evidence="3 4">
    <name type="scientific">Oceanobacillus bengalensis</name>
    <dbReference type="NCBI Taxonomy" id="1435466"/>
    <lineage>
        <taxon>Bacteria</taxon>
        <taxon>Bacillati</taxon>
        <taxon>Bacillota</taxon>
        <taxon>Bacilli</taxon>
        <taxon>Bacillales</taxon>
        <taxon>Bacillaceae</taxon>
        <taxon>Oceanobacillus</taxon>
    </lineage>
</organism>
<evidence type="ECO:0000313" key="4">
    <source>
        <dbReference type="Proteomes" id="UP000281813"/>
    </source>
</evidence>
<keyword evidence="1" id="KW-0472">Membrane</keyword>
<keyword evidence="4" id="KW-1185">Reference proteome</keyword>
<dbReference type="Pfam" id="PF08239">
    <property type="entry name" value="SH3_3"/>
    <property type="match status" value="1"/>
</dbReference>
<comment type="caution">
    <text evidence="3">The sequence shown here is derived from an EMBL/GenBank/DDBJ whole genome shotgun (WGS) entry which is preliminary data.</text>
</comment>
<evidence type="ECO:0000259" key="2">
    <source>
        <dbReference type="PROSITE" id="PS51781"/>
    </source>
</evidence>
<dbReference type="SMART" id="SM00287">
    <property type="entry name" value="SH3b"/>
    <property type="match status" value="1"/>
</dbReference>
<keyword evidence="1" id="KW-0812">Transmembrane</keyword>
<keyword evidence="1" id="KW-1133">Transmembrane helix</keyword>
<reference evidence="3 4" key="1">
    <citation type="journal article" date="2015" name="Antonie Van Leeuwenhoek">
        <title>Oceanobacillus bengalensis sp. nov., a bacterium isolated from seawater of the Bay of Bengal.</title>
        <authorList>
            <person name="Yongchang O."/>
            <person name="Xiang W."/>
            <person name="Wang G."/>
        </authorList>
    </citation>
    <scope>NUCLEOTIDE SEQUENCE [LARGE SCALE GENOMIC DNA]</scope>
    <source>
        <strain evidence="3 4">MCCC 1K00260</strain>
    </source>
</reference>
<dbReference type="EMBL" id="RBZO01000016">
    <property type="protein sequence ID" value="RKQ14998.1"/>
    <property type="molecule type" value="Genomic_DNA"/>
</dbReference>
<dbReference type="PROSITE" id="PS51781">
    <property type="entry name" value="SH3B"/>
    <property type="match status" value="1"/>
</dbReference>
<sequence>MNTRGEIKMNNRKRIIIIILTILVTSLISFVIIMQHNFMNPDFATAESTVEPTNAKEENVVEVKVEEKQKPHEDEKETISIQYVAAELLNVREGPGTETDIVGVVTLDQEVEVEEMNNPDGWVKITTEDFTGYVNSKYLEKDK</sequence>
<proteinExistence type="predicted"/>
<feature type="domain" description="SH3b" evidence="2">
    <location>
        <begin position="79"/>
        <end position="143"/>
    </location>
</feature>
<accession>A0A494YXV5</accession>
<name>A0A494YXV5_9BACI</name>
<dbReference type="Proteomes" id="UP000281813">
    <property type="component" value="Unassembled WGS sequence"/>
</dbReference>
<dbReference type="AlphaFoldDB" id="A0A494YXV5"/>
<dbReference type="Gene3D" id="2.30.30.40">
    <property type="entry name" value="SH3 Domains"/>
    <property type="match status" value="1"/>
</dbReference>
<gene>
    <name evidence="3" type="ORF">D8M05_11090</name>
</gene>
<dbReference type="InterPro" id="IPR003646">
    <property type="entry name" value="SH3-like_bac-type"/>
</dbReference>
<evidence type="ECO:0000313" key="3">
    <source>
        <dbReference type="EMBL" id="RKQ14998.1"/>
    </source>
</evidence>
<dbReference type="OrthoDB" id="2974565at2"/>
<evidence type="ECO:0000256" key="1">
    <source>
        <dbReference type="SAM" id="Phobius"/>
    </source>
</evidence>